<dbReference type="Proteomes" id="UP000192343">
    <property type="component" value="Unassembled WGS sequence"/>
</dbReference>
<dbReference type="AlphaFoldDB" id="A0A1Y1RX31"/>
<dbReference type="RefSeq" id="WP_083050830.1">
    <property type="nucleotide sequence ID" value="NZ_MWQY01000011.1"/>
</dbReference>
<accession>A0A1Y1RX31</accession>
<dbReference type="InterPro" id="IPR011990">
    <property type="entry name" value="TPR-like_helical_dom_sf"/>
</dbReference>
<dbReference type="EMBL" id="MWQY01000011">
    <property type="protein sequence ID" value="ORC34866.1"/>
    <property type="molecule type" value="Genomic_DNA"/>
</dbReference>
<keyword evidence="1" id="KW-0732">Signal</keyword>
<evidence type="ECO:0000313" key="2">
    <source>
        <dbReference type="EMBL" id="ORC34866.1"/>
    </source>
</evidence>
<evidence type="ECO:0000256" key="1">
    <source>
        <dbReference type="SAM" id="SignalP"/>
    </source>
</evidence>
<dbReference type="SUPFAM" id="SSF48452">
    <property type="entry name" value="TPR-like"/>
    <property type="match status" value="1"/>
</dbReference>
<organism evidence="2 3">
    <name type="scientific">Marispirochaeta aestuarii</name>
    <dbReference type="NCBI Taxonomy" id="1963862"/>
    <lineage>
        <taxon>Bacteria</taxon>
        <taxon>Pseudomonadati</taxon>
        <taxon>Spirochaetota</taxon>
        <taxon>Spirochaetia</taxon>
        <taxon>Spirochaetales</taxon>
        <taxon>Spirochaetaceae</taxon>
        <taxon>Marispirochaeta</taxon>
    </lineage>
</organism>
<dbReference type="Gene3D" id="1.25.40.10">
    <property type="entry name" value="Tetratricopeptide repeat domain"/>
    <property type="match status" value="1"/>
</dbReference>
<keyword evidence="3" id="KW-1185">Reference proteome</keyword>
<feature type="signal peptide" evidence="1">
    <location>
        <begin position="1"/>
        <end position="25"/>
    </location>
</feature>
<sequence>MKHGIAVLSALLIMVFISSCISVPAPEDIPEDLSPMEYFQRAQEAVAQRNDYETALVYYQTFKERHPEDLQGNVEADYEIAFLHYKKGEYAASKAMFNEIIARYETEQASRLKEWPLILSRKVLAKIEAAEISIGVE</sequence>
<proteinExistence type="predicted"/>
<evidence type="ECO:0000313" key="3">
    <source>
        <dbReference type="Proteomes" id="UP000192343"/>
    </source>
</evidence>
<gene>
    <name evidence="2" type="ORF">B4O97_11045</name>
</gene>
<feature type="chain" id="PRO_5010996490" description="Outer membrane lipoprotein BamD-like domain-containing protein" evidence="1">
    <location>
        <begin position="26"/>
        <end position="137"/>
    </location>
</feature>
<comment type="caution">
    <text evidence="2">The sequence shown here is derived from an EMBL/GenBank/DDBJ whole genome shotgun (WGS) entry which is preliminary data.</text>
</comment>
<dbReference type="PROSITE" id="PS51257">
    <property type="entry name" value="PROKAR_LIPOPROTEIN"/>
    <property type="match status" value="1"/>
</dbReference>
<dbReference type="OrthoDB" id="369771at2"/>
<evidence type="ECO:0008006" key="4">
    <source>
        <dbReference type="Google" id="ProtNLM"/>
    </source>
</evidence>
<protein>
    <recommendedName>
        <fullName evidence="4">Outer membrane lipoprotein BamD-like domain-containing protein</fullName>
    </recommendedName>
</protein>
<reference evidence="2 3" key="1">
    <citation type="submission" date="2017-03" db="EMBL/GenBank/DDBJ databases">
        <title>Draft Genome sequence of Marispirochaeta sp. strain JC444.</title>
        <authorList>
            <person name="Shivani Y."/>
            <person name="Subhash Y."/>
            <person name="Sasikala C."/>
            <person name="Ramana C."/>
        </authorList>
    </citation>
    <scope>NUCLEOTIDE SEQUENCE [LARGE SCALE GENOMIC DNA]</scope>
    <source>
        <strain evidence="2 3">JC444</strain>
    </source>
</reference>
<name>A0A1Y1RX31_9SPIO</name>
<dbReference type="STRING" id="1963862.B4O97_11045"/>